<keyword evidence="2" id="KW-1185">Reference proteome</keyword>
<gene>
    <name evidence="1" type="primary">mak16-a</name>
    <name evidence="1" type="ORF">SPIL2461_LOCUS2881</name>
</gene>
<evidence type="ECO:0000313" key="1">
    <source>
        <dbReference type="EMBL" id="CAE7220588.1"/>
    </source>
</evidence>
<organism evidence="1 2">
    <name type="scientific">Symbiodinium pilosum</name>
    <name type="common">Dinoflagellate</name>
    <dbReference type="NCBI Taxonomy" id="2952"/>
    <lineage>
        <taxon>Eukaryota</taxon>
        <taxon>Sar</taxon>
        <taxon>Alveolata</taxon>
        <taxon>Dinophyceae</taxon>
        <taxon>Suessiales</taxon>
        <taxon>Symbiodiniaceae</taxon>
        <taxon>Symbiodinium</taxon>
    </lineage>
</organism>
<dbReference type="EMBL" id="CAJNIZ010003269">
    <property type="protein sequence ID" value="CAE7220588.1"/>
    <property type="molecule type" value="Genomic_DNA"/>
</dbReference>
<protein>
    <submittedName>
        <fullName evidence="1">Mak16-a protein</fullName>
    </submittedName>
</protein>
<dbReference type="OrthoDB" id="445666at2759"/>
<accession>A0A812KBV8</accession>
<reference evidence="1" key="1">
    <citation type="submission" date="2021-02" db="EMBL/GenBank/DDBJ databases">
        <authorList>
            <person name="Dougan E. K."/>
            <person name="Rhodes N."/>
            <person name="Thang M."/>
            <person name="Chan C."/>
        </authorList>
    </citation>
    <scope>NUCLEOTIDE SEQUENCE</scope>
</reference>
<dbReference type="AlphaFoldDB" id="A0A812KBV8"/>
<comment type="caution">
    <text evidence="1">The sequence shown here is derived from an EMBL/GenBank/DDBJ whole genome shotgun (WGS) entry which is preliminary data.</text>
</comment>
<evidence type="ECO:0000313" key="2">
    <source>
        <dbReference type="Proteomes" id="UP000649617"/>
    </source>
</evidence>
<proteinExistence type="predicted"/>
<sequence length="435" mass="47535">MRRKAAHQPKDEKMAAWRGGLFSVAKKHLCNKKLLPLIQNVVHLLRSLPTALLFHSVATLLFSTLLAQEPREEKVVDSWTDSSGNADYIWEAPWWAGPEGLQPGVLAPPQTQEIFGQPAHKYPSADQPAAGVRVTHTLSQLRPKDGTLPDVATEPFPDKWVLESSQALTREGRTDAAQFCTCKAFTTHSDAETQFWCMPRTLATYDPRSAAWSRAPDDSVKKKPCLHSAAFSKVLAAREQSELDKALRELCGAENDIQAGLRVLASNVLVALGPQARARWRRASTQDAADQTYMDVLCNLCNEFCMRGTCEHVHVALLDANIVSLTLAKMPSRSGGAAAPTSDMPHVDFILPACGAAEAPPRKAAAKQNPAVLHACQALRPILKAADALSYAPLLAREQMMPADIARLDIATRAIFPTLPAAVLLRVQRESQNVR</sequence>
<name>A0A812KBV8_SYMPI</name>
<dbReference type="Proteomes" id="UP000649617">
    <property type="component" value="Unassembled WGS sequence"/>
</dbReference>
<feature type="non-terminal residue" evidence="1">
    <location>
        <position position="1"/>
    </location>
</feature>